<accession>A0AAV7PY61</accession>
<proteinExistence type="predicted"/>
<organism evidence="2 3">
    <name type="scientific">Pleurodeles waltl</name>
    <name type="common">Iberian ribbed newt</name>
    <dbReference type="NCBI Taxonomy" id="8319"/>
    <lineage>
        <taxon>Eukaryota</taxon>
        <taxon>Metazoa</taxon>
        <taxon>Chordata</taxon>
        <taxon>Craniata</taxon>
        <taxon>Vertebrata</taxon>
        <taxon>Euteleostomi</taxon>
        <taxon>Amphibia</taxon>
        <taxon>Batrachia</taxon>
        <taxon>Caudata</taxon>
        <taxon>Salamandroidea</taxon>
        <taxon>Salamandridae</taxon>
        <taxon>Pleurodelinae</taxon>
        <taxon>Pleurodeles</taxon>
    </lineage>
</organism>
<dbReference type="EMBL" id="JANPWB010000011">
    <property type="protein sequence ID" value="KAJ1133287.1"/>
    <property type="molecule type" value="Genomic_DNA"/>
</dbReference>
<dbReference type="Proteomes" id="UP001066276">
    <property type="component" value="Chromosome 7"/>
</dbReference>
<feature type="compositionally biased region" description="Basic and acidic residues" evidence="1">
    <location>
        <begin position="53"/>
        <end position="63"/>
    </location>
</feature>
<feature type="region of interest" description="Disordered" evidence="1">
    <location>
        <begin position="25"/>
        <end position="77"/>
    </location>
</feature>
<reference evidence="2" key="1">
    <citation type="journal article" date="2022" name="bioRxiv">
        <title>Sequencing and chromosome-scale assembly of the giantPleurodeles waltlgenome.</title>
        <authorList>
            <person name="Brown T."/>
            <person name="Elewa A."/>
            <person name="Iarovenko S."/>
            <person name="Subramanian E."/>
            <person name="Araus A.J."/>
            <person name="Petzold A."/>
            <person name="Susuki M."/>
            <person name="Suzuki K.-i.T."/>
            <person name="Hayashi T."/>
            <person name="Toyoda A."/>
            <person name="Oliveira C."/>
            <person name="Osipova E."/>
            <person name="Leigh N.D."/>
            <person name="Simon A."/>
            <person name="Yun M.H."/>
        </authorList>
    </citation>
    <scope>NUCLEOTIDE SEQUENCE</scope>
    <source>
        <strain evidence="2">20211129_DDA</strain>
        <tissue evidence="2">Liver</tissue>
    </source>
</reference>
<protein>
    <submittedName>
        <fullName evidence="2">Uncharacterized protein</fullName>
    </submittedName>
</protein>
<evidence type="ECO:0000313" key="2">
    <source>
        <dbReference type="EMBL" id="KAJ1133287.1"/>
    </source>
</evidence>
<comment type="caution">
    <text evidence="2">The sequence shown here is derived from an EMBL/GenBank/DDBJ whole genome shotgun (WGS) entry which is preliminary data.</text>
</comment>
<dbReference type="AlphaFoldDB" id="A0AAV7PY61"/>
<sequence length="93" mass="10121">MQGPVGHQMIDETTKRGRAQGLTTVADALKPQTLTHSELEATKATRKLSSDLPEPKTGEKAENTRPALKNSETRKATAKVGAEYAIVSQDRNY</sequence>
<gene>
    <name evidence="2" type="ORF">NDU88_011584</name>
</gene>
<keyword evidence="3" id="KW-1185">Reference proteome</keyword>
<evidence type="ECO:0000313" key="3">
    <source>
        <dbReference type="Proteomes" id="UP001066276"/>
    </source>
</evidence>
<evidence type="ECO:0000256" key="1">
    <source>
        <dbReference type="SAM" id="MobiDB-lite"/>
    </source>
</evidence>
<name>A0AAV7PY61_PLEWA</name>